<keyword evidence="1" id="KW-0808">Transferase</keyword>
<reference evidence="1" key="1">
    <citation type="journal article" date="2017" name="J. Phycol.">
        <title>Analysis of chloroplast genomes and a supermatrix inform reclassification of the Rhodomelaceae (Rhodophyta).</title>
        <authorList>
            <person name="Diaz-Tapia P."/>
            <person name="Maggs C.A."/>
            <person name="West J.A."/>
            <person name="Verbruggen H."/>
        </authorList>
    </citation>
    <scope>NUCLEOTIDE SEQUENCE</scope>
    <source>
        <strain evidence="1">HV3939</strain>
    </source>
</reference>
<sequence>MPLNIYIISHPIIKLLTNSFINNTIQYEYTYKYIGFILIYEILRKYIKIKQIHIKCIYYTQIINILDKSETYYIFTDLVNTYHMITDIKILLPNIKIINFEEKINLSLKEKIKNINRNNNILILEMNLNKYSTIELITQLQKEADISLNKITIGCIKCNNDILEKLGIQYPKLNIYTTQII</sequence>
<dbReference type="AlphaFoldDB" id="A0A1Z1M1Z5"/>
<keyword evidence="1" id="KW-0150">Chloroplast</keyword>
<proteinExistence type="predicted"/>
<evidence type="ECO:0000313" key="1">
    <source>
        <dbReference type="EMBL" id="ARW60098.1"/>
    </source>
</evidence>
<dbReference type="RefSeq" id="YP_009391954.1">
    <property type="nucleotide sequence ID" value="NC_035260.1"/>
</dbReference>
<dbReference type="GO" id="GO:0016757">
    <property type="term" value="F:glycosyltransferase activity"/>
    <property type="evidence" value="ECO:0007669"/>
    <property type="project" value="UniProtKB-KW"/>
</dbReference>
<organism evidence="1">
    <name type="scientific">Acrosorium ciliolatum</name>
    <dbReference type="NCBI Taxonomy" id="1550622"/>
    <lineage>
        <taxon>Eukaryota</taxon>
        <taxon>Rhodophyta</taxon>
        <taxon>Florideophyceae</taxon>
        <taxon>Rhodymeniophycidae</taxon>
        <taxon>Ceramiales</taxon>
        <taxon>Delesseriaceae</taxon>
        <taxon>Acrosorium</taxon>
    </lineage>
</organism>
<accession>A0A1Z1M1Z5</accession>
<geneLocation type="chloroplast" evidence="1"/>
<dbReference type="GeneID" id="33353406"/>
<keyword evidence="1" id="KW-0328">Glycosyltransferase</keyword>
<keyword evidence="1" id="KW-0934">Plastid</keyword>
<name>A0A1Z1M1Z5_9FLOR</name>
<dbReference type="Gene3D" id="3.40.50.2020">
    <property type="match status" value="1"/>
</dbReference>
<gene>
    <name evidence="1" type="primary">upp</name>
</gene>
<protein>
    <submittedName>
        <fullName evidence="1">Uracil phosphoribosyltransferase</fullName>
    </submittedName>
</protein>
<dbReference type="EMBL" id="MF101411">
    <property type="protein sequence ID" value="ARW60098.1"/>
    <property type="molecule type" value="Genomic_DNA"/>
</dbReference>
<dbReference type="InterPro" id="IPR029057">
    <property type="entry name" value="PRTase-like"/>
</dbReference>